<name>A0A9D4KUR9_DREPO</name>
<proteinExistence type="predicted"/>
<comment type="caution">
    <text evidence="2">The sequence shown here is derived from an EMBL/GenBank/DDBJ whole genome shotgun (WGS) entry which is preliminary data.</text>
</comment>
<protein>
    <submittedName>
        <fullName evidence="2">Uncharacterized protein</fullName>
    </submittedName>
</protein>
<keyword evidence="3" id="KW-1185">Reference proteome</keyword>
<evidence type="ECO:0000313" key="3">
    <source>
        <dbReference type="Proteomes" id="UP000828390"/>
    </source>
</evidence>
<dbReference type="AlphaFoldDB" id="A0A9D4KUR9"/>
<accession>A0A9D4KUR9</accession>
<reference evidence="2" key="1">
    <citation type="journal article" date="2019" name="bioRxiv">
        <title>The Genome of the Zebra Mussel, Dreissena polymorpha: A Resource for Invasive Species Research.</title>
        <authorList>
            <person name="McCartney M.A."/>
            <person name="Auch B."/>
            <person name="Kono T."/>
            <person name="Mallez S."/>
            <person name="Zhang Y."/>
            <person name="Obille A."/>
            <person name="Becker A."/>
            <person name="Abrahante J.E."/>
            <person name="Garbe J."/>
            <person name="Badalamenti J.P."/>
            <person name="Herman A."/>
            <person name="Mangelson H."/>
            <person name="Liachko I."/>
            <person name="Sullivan S."/>
            <person name="Sone E.D."/>
            <person name="Koren S."/>
            <person name="Silverstein K.A.T."/>
            <person name="Beckman K.B."/>
            <person name="Gohl D.M."/>
        </authorList>
    </citation>
    <scope>NUCLEOTIDE SEQUENCE</scope>
    <source>
        <strain evidence="2">Duluth1</strain>
        <tissue evidence="2">Whole animal</tissue>
    </source>
</reference>
<gene>
    <name evidence="2" type="ORF">DPMN_087691</name>
</gene>
<dbReference type="Proteomes" id="UP000828390">
    <property type="component" value="Unassembled WGS sequence"/>
</dbReference>
<organism evidence="2 3">
    <name type="scientific">Dreissena polymorpha</name>
    <name type="common">Zebra mussel</name>
    <name type="synonym">Mytilus polymorpha</name>
    <dbReference type="NCBI Taxonomy" id="45954"/>
    <lineage>
        <taxon>Eukaryota</taxon>
        <taxon>Metazoa</taxon>
        <taxon>Spiralia</taxon>
        <taxon>Lophotrochozoa</taxon>
        <taxon>Mollusca</taxon>
        <taxon>Bivalvia</taxon>
        <taxon>Autobranchia</taxon>
        <taxon>Heteroconchia</taxon>
        <taxon>Euheterodonta</taxon>
        <taxon>Imparidentia</taxon>
        <taxon>Neoheterodontei</taxon>
        <taxon>Myida</taxon>
        <taxon>Dreissenoidea</taxon>
        <taxon>Dreissenidae</taxon>
        <taxon>Dreissena</taxon>
    </lineage>
</organism>
<feature type="region of interest" description="Disordered" evidence="1">
    <location>
        <begin position="72"/>
        <end position="94"/>
    </location>
</feature>
<dbReference type="EMBL" id="JAIWYP010000003">
    <property type="protein sequence ID" value="KAH3845411.1"/>
    <property type="molecule type" value="Genomic_DNA"/>
</dbReference>
<evidence type="ECO:0000313" key="2">
    <source>
        <dbReference type="EMBL" id="KAH3845411.1"/>
    </source>
</evidence>
<evidence type="ECO:0000256" key="1">
    <source>
        <dbReference type="SAM" id="MobiDB-lite"/>
    </source>
</evidence>
<reference evidence="2" key="2">
    <citation type="submission" date="2020-11" db="EMBL/GenBank/DDBJ databases">
        <authorList>
            <person name="McCartney M.A."/>
            <person name="Auch B."/>
            <person name="Kono T."/>
            <person name="Mallez S."/>
            <person name="Becker A."/>
            <person name="Gohl D.M."/>
            <person name="Silverstein K.A.T."/>
            <person name="Koren S."/>
            <person name="Bechman K.B."/>
            <person name="Herman A."/>
            <person name="Abrahante J.E."/>
            <person name="Garbe J."/>
        </authorList>
    </citation>
    <scope>NUCLEOTIDE SEQUENCE</scope>
    <source>
        <strain evidence="2">Duluth1</strain>
        <tissue evidence="2">Whole animal</tissue>
    </source>
</reference>
<sequence>MNCALSSSDFSQLNRYYHFSSLKQVAIFRLGTWNNKLIHRMHKRFIFLHTLMCPDQMTEYILKESKDLYTLKENSSPEPVSRQEKLYGQVEAPP</sequence>